<dbReference type="AlphaFoldDB" id="A0AA86MBJ9"/>
<gene>
    <name evidence="1" type="ORF">ENKO_17030</name>
</gene>
<protein>
    <submittedName>
        <fullName evidence="1">Uncharacterized protein</fullName>
    </submittedName>
</protein>
<dbReference type="RefSeq" id="WP_176400535.1">
    <property type="nucleotide sequence ID" value="NZ_AP024590.1"/>
</dbReference>
<accession>A0AA86MBJ9</accession>
<proteinExistence type="predicted"/>
<name>A0AA86MBJ9_9ENTR</name>
<organism evidence="1 2">
    <name type="scientific">Enterobacter kobei</name>
    <dbReference type="NCBI Taxonomy" id="208224"/>
    <lineage>
        <taxon>Bacteria</taxon>
        <taxon>Pseudomonadati</taxon>
        <taxon>Pseudomonadota</taxon>
        <taxon>Gammaproteobacteria</taxon>
        <taxon>Enterobacterales</taxon>
        <taxon>Enterobacteriaceae</taxon>
        <taxon>Enterobacter</taxon>
        <taxon>Enterobacter cloacae complex</taxon>
    </lineage>
</organism>
<dbReference type="EMBL" id="AP024590">
    <property type="protein sequence ID" value="BCU55109.1"/>
    <property type="molecule type" value="Genomic_DNA"/>
</dbReference>
<reference evidence="1" key="1">
    <citation type="submission" date="2021-04" db="EMBL/GenBank/DDBJ databases">
        <title>Difference and commonality of drug resistance evolution in various bacteria. and drug sensitivity profiles.</title>
        <authorList>
            <person name="Maeda T."/>
            <person name="Shibai A."/>
            <person name="Kawada K."/>
            <person name="Kotani H."/>
            <person name="Tarusawa Y."/>
            <person name="Tanabe K."/>
            <person name="Furusawa C."/>
        </authorList>
    </citation>
    <scope>NUCLEOTIDE SEQUENCE</scope>
    <source>
        <strain evidence="1">JCM 8580</strain>
    </source>
</reference>
<evidence type="ECO:0000313" key="2">
    <source>
        <dbReference type="Proteomes" id="UP000682928"/>
    </source>
</evidence>
<dbReference type="Proteomes" id="UP000682928">
    <property type="component" value="Chromosome"/>
</dbReference>
<sequence>MSKWTPEEIALFWRHTNAQIAEITGRSIQEVGDKRALWNKARHRWLDDAEGDQ</sequence>
<evidence type="ECO:0000313" key="1">
    <source>
        <dbReference type="EMBL" id="BCU55109.1"/>
    </source>
</evidence>